<dbReference type="SUPFAM" id="SSF52540">
    <property type="entry name" value="P-loop containing nucleoside triphosphate hydrolases"/>
    <property type="match status" value="1"/>
</dbReference>
<feature type="region of interest" description="Disordered" evidence="6">
    <location>
        <begin position="33"/>
        <end position="56"/>
    </location>
</feature>
<sequence>MFDKVYKTIVLKETEAGTKDVFHWTWAASTALGGHGPGHGHSHGGPGGHTHELMDGPGSYVEREALRVRDDWDQRAFTVGVGGPVGSGKTALMLALCRKLREKHSVCAVTNDIFTKEDWEFLCRNEALPEDRMRAIETGGCPHAAIREDYSANMDSVRELTRRFRPELVLLESGGDNLAANFSRELADYIIYVIDVAGGDKIPRKGGPGITQSDLLVVNKTDLAEAVGADLAVMERDAARMRQGGPTLFCQAKHGVGVDEVVKLILESASHLGAPVKGTH</sequence>
<evidence type="ECO:0000256" key="6">
    <source>
        <dbReference type="SAM" id="MobiDB-lite"/>
    </source>
</evidence>
<reference evidence="8" key="2">
    <citation type="submission" date="2021-09" db="EMBL/GenBank/DDBJ databases">
        <authorList>
            <person name="Jia N."/>
            <person name="Wang J."/>
            <person name="Shi W."/>
            <person name="Du L."/>
            <person name="Sun Y."/>
            <person name="Zhan W."/>
            <person name="Jiang J."/>
            <person name="Wang Q."/>
            <person name="Zhang B."/>
            <person name="Ji P."/>
            <person name="Sakyi L.B."/>
            <person name="Cui X."/>
            <person name="Yuan T."/>
            <person name="Jiang B."/>
            <person name="Yang W."/>
            <person name="Lam T.T.-Y."/>
            <person name="Chang Q."/>
            <person name="Ding S."/>
            <person name="Wang X."/>
            <person name="Zhu J."/>
            <person name="Ruan X."/>
            <person name="Zhao L."/>
            <person name="Wei J."/>
            <person name="Que T."/>
            <person name="Du C."/>
            <person name="Cheng J."/>
            <person name="Dai P."/>
            <person name="Han X."/>
            <person name="Huang E."/>
            <person name="Gao Y."/>
            <person name="Liu J."/>
            <person name="Shao H."/>
            <person name="Ye R."/>
            <person name="Li L."/>
            <person name="Wei W."/>
            <person name="Wang X."/>
            <person name="Wang C."/>
            <person name="Huo Q."/>
            <person name="Li W."/>
            <person name="Guo W."/>
            <person name="Chen H."/>
            <person name="Chen S."/>
            <person name="Zhou L."/>
            <person name="Zhou L."/>
            <person name="Ni X."/>
            <person name="Tian J."/>
            <person name="Zhou Y."/>
            <person name="Sheng Y."/>
            <person name="Liu T."/>
            <person name="Pan Y."/>
            <person name="Xia L."/>
            <person name="Li J."/>
            <person name="Zhao F."/>
            <person name="Cao W."/>
        </authorList>
    </citation>
    <scope>NUCLEOTIDE SEQUENCE</scope>
    <source>
        <strain evidence="8">Rmic-2018</strain>
        <tissue evidence="8">Larvae</tissue>
    </source>
</reference>
<dbReference type="PANTHER" id="PTHR31715">
    <property type="entry name" value="UREASE ACCESSORY PROTEIN G"/>
    <property type="match status" value="1"/>
</dbReference>
<evidence type="ECO:0000256" key="2">
    <source>
        <dbReference type="ARBA" id="ARBA00022741"/>
    </source>
</evidence>
<dbReference type="FunFam" id="3.40.50.300:FF:000208">
    <property type="entry name" value="Urease accessory protein UreG"/>
    <property type="match status" value="1"/>
</dbReference>
<comment type="caution">
    <text evidence="8">The sequence shown here is derived from an EMBL/GenBank/DDBJ whole genome shotgun (WGS) entry which is preliminary data.</text>
</comment>
<dbReference type="GO" id="GO:0003924">
    <property type="term" value="F:GTPase activity"/>
    <property type="evidence" value="ECO:0007669"/>
    <property type="project" value="InterPro"/>
</dbReference>
<dbReference type="InterPro" id="IPR004400">
    <property type="entry name" value="UreG"/>
</dbReference>
<dbReference type="VEuPathDB" id="VectorBase:LOC119181515"/>
<dbReference type="GO" id="GO:0043419">
    <property type="term" value="P:urea catabolic process"/>
    <property type="evidence" value="ECO:0007669"/>
    <property type="project" value="InterPro"/>
</dbReference>
<accession>A0A9J6F0V2</accession>
<dbReference type="Gene3D" id="3.40.50.300">
    <property type="entry name" value="P-loop containing nucleotide triphosphate hydrolases"/>
    <property type="match status" value="1"/>
</dbReference>
<keyword evidence="2" id="KW-0547">Nucleotide-binding</keyword>
<proteinExistence type="inferred from homology"/>
<evidence type="ECO:0000256" key="5">
    <source>
        <dbReference type="ARBA" id="ARBA00023186"/>
    </source>
</evidence>
<name>A0A9J6F0V2_RHIMP</name>
<evidence type="ECO:0000256" key="4">
    <source>
        <dbReference type="ARBA" id="ARBA00023134"/>
    </source>
</evidence>
<evidence type="ECO:0000313" key="9">
    <source>
        <dbReference type="Proteomes" id="UP000821866"/>
    </source>
</evidence>
<dbReference type="InterPro" id="IPR027417">
    <property type="entry name" value="P-loop_NTPase"/>
</dbReference>
<keyword evidence="5" id="KW-0143">Chaperone</keyword>
<dbReference type="EMBL" id="JABSTU010000001">
    <property type="protein sequence ID" value="KAH8039864.1"/>
    <property type="molecule type" value="Genomic_DNA"/>
</dbReference>
<evidence type="ECO:0000256" key="3">
    <source>
        <dbReference type="ARBA" id="ARBA00022988"/>
    </source>
</evidence>
<dbReference type="HAMAP" id="MF_01389">
    <property type="entry name" value="UreG"/>
    <property type="match status" value="1"/>
</dbReference>
<keyword evidence="9" id="KW-1185">Reference proteome</keyword>
<dbReference type="GO" id="GO:0005525">
    <property type="term" value="F:GTP binding"/>
    <property type="evidence" value="ECO:0007669"/>
    <property type="project" value="UniProtKB-KW"/>
</dbReference>
<keyword evidence="4" id="KW-0342">GTP-binding</keyword>
<protein>
    <recommendedName>
        <fullName evidence="7">CobW/HypB/UreG nucleotide-binding domain-containing protein</fullName>
    </recommendedName>
</protein>
<evidence type="ECO:0000256" key="1">
    <source>
        <dbReference type="ARBA" id="ARBA00005732"/>
    </source>
</evidence>
<reference evidence="8" key="1">
    <citation type="journal article" date="2020" name="Cell">
        <title>Large-Scale Comparative Analyses of Tick Genomes Elucidate Their Genetic Diversity and Vector Capacities.</title>
        <authorList>
            <consortium name="Tick Genome and Microbiome Consortium (TIGMIC)"/>
            <person name="Jia N."/>
            <person name="Wang J."/>
            <person name="Shi W."/>
            <person name="Du L."/>
            <person name="Sun Y."/>
            <person name="Zhan W."/>
            <person name="Jiang J.F."/>
            <person name="Wang Q."/>
            <person name="Zhang B."/>
            <person name="Ji P."/>
            <person name="Bell-Sakyi L."/>
            <person name="Cui X.M."/>
            <person name="Yuan T.T."/>
            <person name="Jiang B.G."/>
            <person name="Yang W.F."/>
            <person name="Lam T.T."/>
            <person name="Chang Q.C."/>
            <person name="Ding S.J."/>
            <person name="Wang X.J."/>
            <person name="Zhu J.G."/>
            <person name="Ruan X.D."/>
            <person name="Zhao L."/>
            <person name="Wei J.T."/>
            <person name="Ye R.Z."/>
            <person name="Que T.C."/>
            <person name="Du C.H."/>
            <person name="Zhou Y.H."/>
            <person name="Cheng J.X."/>
            <person name="Dai P.F."/>
            <person name="Guo W.B."/>
            <person name="Han X.H."/>
            <person name="Huang E.J."/>
            <person name="Li L.F."/>
            <person name="Wei W."/>
            <person name="Gao Y.C."/>
            <person name="Liu J.Z."/>
            <person name="Shao H.Z."/>
            <person name="Wang X."/>
            <person name="Wang C.C."/>
            <person name="Yang T.C."/>
            <person name="Huo Q.B."/>
            <person name="Li W."/>
            <person name="Chen H.Y."/>
            <person name="Chen S.E."/>
            <person name="Zhou L.G."/>
            <person name="Ni X.B."/>
            <person name="Tian J.H."/>
            <person name="Sheng Y."/>
            <person name="Liu T."/>
            <person name="Pan Y.S."/>
            <person name="Xia L.Y."/>
            <person name="Li J."/>
            <person name="Zhao F."/>
            <person name="Cao W.C."/>
        </authorList>
    </citation>
    <scope>NUCLEOTIDE SEQUENCE</scope>
    <source>
        <strain evidence="8">Rmic-2018</strain>
    </source>
</reference>
<dbReference type="CDD" id="cd05540">
    <property type="entry name" value="UreG"/>
    <property type="match status" value="1"/>
</dbReference>
<dbReference type="PANTHER" id="PTHR31715:SF0">
    <property type="entry name" value="UREASE ACCESSORY PROTEIN G"/>
    <property type="match status" value="1"/>
</dbReference>
<evidence type="ECO:0000259" key="7">
    <source>
        <dbReference type="Pfam" id="PF02492"/>
    </source>
</evidence>
<feature type="domain" description="CobW/HypB/UreG nucleotide-binding" evidence="7">
    <location>
        <begin position="78"/>
        <end position="246"/>
    </location>
</feature>
<keyword evidence="3" id="KW-0996">Nickel insertion</keyword>
<dbReference type="GO" id="GO:0016151">
    <property type="term" value="F:nickel cation binding"/>
    <property type="evidence" value="ECO:0007669"/>
    <property type="project" value="InterPro"/>
</dbReference>
<organism evidence="8 9">
    <name type="scientific">Rhipicephalus microplus</name>
    <name type="common">Cattle tick</name>
    <name type="synonym">Boophilus microplus</name>
    <dbReference type="NCBI Taxonomy" id="6941"/>
    <lineage>
        <taxon>Eukaryota</taxon>
        <taxon>Metazoa</taxon>
        <taxon>Ecdysozoa</taxon>
        <taxon>Arthropoda</taxon>
        <taxon>Chelicerata</taxon>
        <taxon>Arachnida</taxon>
        <taxon>Acari</taxon>
        <taxon>Parasitiformes</taxon>
        <taxon>Ixodida</taxon>
        <taxon>Ixodoidea</taxon>
        <taxon>Ixodidae</taxon>
        <taxon>Rhipicephalinae</taxon>
        <taxon>Rhipicephalus</taxon>
        <taxon>Boophilus</taxon>
    </lineage>
</organism>
<comment type="similarity">
    <text evidence="1">Belongs to the SIMIBI class G3E GTPase family. UreG subfamily.</text>
</comment>
<dbReference type="Proteomes" id="UP000821866">
    <property type="component" value="Chromosome 1"/>
</dbReference>
<dbReference type="NCBIfam" id="TIGR00101">
    <property type="entry name" value="ureG"/>
    <property type="match status" value="1"/>
</dbReference>
<dbReference type="InterPro" id="IPR003495">
    <property type="entry name" value="CobW/HypB/UreG_nucleotide-bd"/>
</dbReference>
<dbReference type="Pfam" id="PF02492">
    <property type="entry name" value="cobW"/>
    <property type="match status" value="1"/>
</dbReference>
<gene>
    <name evidence="8" type="ORF">HPB51_009120</name>
</gene>
<evidence type="ECO:0000313" key="8">
    <source>
        <dbReference type="EMBL" id="KAH8039864.1"/>
    </source>
</evidence>
<feature type="compositionally biased region" description="Gly residues" evidence="6">
    <location>
        <begin position="33"/>
        <end position="48"/>
    </location>
</feature>
<dbReference type="AlphaFoldDB" id="A0A9J6F0V2"/>